<dbReference type="OrthoDB" id="10549641at2759"/>
<gene>
    <name evidence="2" type="ORF">PMIN01_04996</name>
</gene>
<evidence type="ECO:0000256" key="1">
    <source>
        <dbReference type="SAM" id="MobiDB-lite"/>
    </source>
</evidence>
<reference evidence="2" key="1">
    <citation type="journal article" date="2020" name="Mol. Plant Microbe Interact.">
        <title>Genome Sequence of the Biocontrol Agent Coniothyrium minitans strain Conio (IMI 134523).</title>
        <authorList>
            <person name="Patel D."/>
            <person name="Shittu T.A."/>
            <person name="Baroncelli R."/>
            <person name="Muthumeenakshi S."/>
            <person name="Osborne T.H."/>
            <person name="Janganan T.K."/>
            <person name="Sreenivasaprasad S."/>
        </authorList>
    </citation>
    <scope>NUCLEOTIDE SEQUENCE</scope>
    <source>
        <strain evidence="2">Conio</strain>
    </source>
</reference>
<proteinExistence type="predicted"/>
<feature type="compositionally biased region" description="Basic and acidic residues" evidence="1">
    <location>
        <begin position="20"/>
        <end position="35"/>
    </location>
</feature>
<organism evidence="2 3">
    <name type="scientific">Paraphaeosphaeria minitans</name>
    <dbReference type="NCBI Taxonomy" id="565426"/>
    <lineage>
        <taxon>Eukaryota</taxon>
        <taxon>Fungi</taxon>
        <taxon>Dikarya</taxon>
        <taxon>Ascomycota</taxon>
        <taxon>Pezizomycotina</taxon>
        <taxon>Dothideomycetes</taxon>
        <taxon>Pleosporomycetidae</taxon>
        <taxon>Pleosporales</taxon>
        <taxon>Massarineae</taxon>
        <taxon>Didymosphaeriaceae</taxon>
        <taxon>Paraphaeosphaeria</taxon>
    </lineage>
</organism>
<feature type="region of interest" description="Disordered" evidence="1">
    <location>
        <begin position="1"/>
        <end position="47"/>
    </location>
</feature>
<protein>
    <submittedName>
        <fullName evidence="2">Uncharacterized protein</fullName>
    </submittedName>
</protein>
<dbReference type="EMBL" id="WJXW01000004">
    <property type="protein sequence ID" value="KAF9737217.1"/>
    <property type="molecule type" value="Genomic_DNA"/>
</dbReference>
<keyword evidence="3" id="KW-1185">Reference proteome</keyword>
<dbReference type="Proteomes" id="UP000756921">
    <property type="component" value="Unassembled WGS sequence"/>
</dbReference>
<dbReference type="AlphaFoldDB" id="A0A9P6GK98"/>
<accession>A0A9P6GK98</accession>
<evidence type="ECO:0000313" key="3">
    <source>
        <dbReference type="Proteomes" id="UP000756921"/>
    </source>
</evidence>
<feature type="region of interest" description="Disordered" evidence="1">
    <location>
        <begin position="191"/>
        <end position="214"/>
    </location>
</feature>
<comment type="caution">
    <text evidence="2">The sequence shown here is derived from an EMBL/GenBank/DDBJ whole genome shotgun (WGS) entry which is preliminary data.</text>
</comment>
<evidence type="ECO:0000313" key="2">
    <source>
        <dbReference type="EMBL" id="KAF9737217.1"/>
    </source>
</evidence>
<sequence length="234" mass="26644">MARKRSRSRSPSPSEYIFTGDRHSIQSHPRQDFGRQNKRQARRPAQPTEAMDALRTAAGHDTAPATTLLTTSANLVYRIRYGVLPYNNSLGHAEVGEGPTTGYTNDADLAMLAAGFSSNYRLQGIRWEVQEVRVGATGVRTLMRMDNGPVELKNGTWATFHGGYNAIMGTRDQLRERERMEDERLAIYVRKNRPNHGTQDDMDVETQPEDQESYVWKPYRPEDWKEELEEAATQ</sequence>
<feature type="compositionally biased region" description="Acidic residues" evidence="1">
    <location>
        <begin position="200"/>
        <end position="212"/>
    </location>
</feature>
<name>A0A9P6GK98_9PLEO</name>